<keyword evidence="3 7" id="KW-0812">Transmembrane</keyword>
<dbReference type="Proteomes" id="UP000030763">
    <property type="component" value="Unassembled WGS sequence"/>
</dbReference>
<keyword evidence="2" id="KW-0813">Transport</keyword>
<dbReference type="InterPro" id="IPR050352">
    <property type="entry name" value="ABCG_transporters"/>
</dbReference>
<comment type="subcellular location">
    <subcellularLocation>
        <location evidence="1">Membrane</location>
        <topology evidence="1">Multi-pass membrane protein</topology>
    </subcellularLocation>
</comment>
<keyword evidence="9" id="KW-0547">Nucleotide-binding</keyword>
<sequence>MQNLKETIIRPCANVEVHRHLVTGPQANVRDEHIQAMQDAGAFQGGQDSATSETGTRGPADSEAEPTREAYDKYKPSWSEELFTLVHRSFISNKRNPRAFQARVVQTLVLAVIAGLIYLRVSPDNYLSRSGACTFIILNQGSLGMVSVLHTFTSDKVLAIREYQSGLYRLTSYYCGKMIADFSLQMIFPVVFATIAWYMVGLNDAAVRWLLGLLFILLTTNSAISIGYAVSSAAPTTRKPGQPKACYGYLEERRDCCLVDTDCCLISLVFCSLRFVHSTTASVRFNDDPDTVHAPCPHVWIYGDFVKHAELLDLATIHVALPMGMVRCDACCLGYRLIGLGILLQINRRK</sequence>
<accession>U6M5R8</accession>
<feature type="transmembrane region" description="Helical" evidence="7">
    <location>
        <begin position="179"/>
        <end position="200"/>
    </location>
</feature>
<evidence type="ECO:0000259" key="8">
    <source>
        <dbReference type="Pfam" id="PF01061"/>
    </source>
</evidence>
<dbReference type="RefSeq" id="XP_013336029.1">
    <property type="nucleotide sequence ID" value="XM_013480575.1"/>
</dbReference>
<reference evidence="9" key="2">
    <citation type="submission" date="2013-10" db="EMBL/GenBank/DDBJ databases">
        <authorList>
            <person name="Aslett M."/>
        </authorList>
    </citation>
    <scope>NUCLEOTIDE SEQUENCE [LARGE SCALE GENOMIC DNA]</scope>
    <source>
        <strain evidence="9">Weybridge</strain>
    </source>
</reference>
<proteinExistence type="predicted"/>
<evidence type="ECO:0000313" key="10">
    <source>
        <dbReference type="Proteomes" id="UP000030763"/>
    </source>
</evidence>
<evidence type="ECO:0000256" key="1">
    <source>
        <dbReference type="ARBA" id="ARBA00004141"/>
    </source>
</evidence>
<protein>
    <submittedName>
        <fullName evidence="9">ABC transporter, ATP-binding protein isoform 2, related</fullName>
    </submittedName>
</protein>
<gene>
    <name evidence="9" type="ORF">EMWEY_00021770</name>
</gene>
<dbReference type="GO" id="GO:0005524">
    <property type="term" value="F:ATP binding"/>
    <property type="evidence" value="ECO:0007669"/>
    <property type="project" value="UniProtKB-KW"/>
</dbReference>
<feature type="domain" description="ABC-2 type transporter transmembrane" evidence="8">
    <location>
        <begin position="81"/>
        <end position="238"/>
    </location>
</feature>
<dbReference type="GeneID" id="25336163"/>
<keyword evidence="5 7" id="KW-0472">Membrane</keyword>
<dbReference type="Pfam" id="PF01061">
    <property type="entry name" value="ABC2_membrane"/>
    <property type="match status" value="1"/>
</dbReference>
<evidence type="ECO:0000256" key="7">
    <source>
        <dbReference type="SAM" id="Phobius"/>
    </source>
</evidence>
<dbReference type="PANTHER" id="PTHR48041">
    <property type="entry name" value="ABC TRANSPORTER G FAMILY MEMBER 28"/>
    <property type="match status" value="1"/>
</dbReference>
<dbReference type="PANTHER" id="PTHR48041:SF139">
    <property type="entry name" value="PROTEIN SCARLET"/>
    <property type="match status" value="1"/>
</dbReference>
<evidence type="ECO:0000313" key="9">
    <source>
        <dbReference type="EMBL" id="CDJ59381.1"/>
    </source>
</evidence>
<keyword evidence="10" id="KW-1185">Reference proteome</keyword>
<feature type="region of interest" description="Disordered" evidence="6">
    <location>
        <begin position="41"/>
        <end position="70"/>
    </location>
</feature>
<dbReference type="EMBL" id="HG720354">
    <property type="protein sequence ID" value="CDJ59381.1"/>
    <property type="molecule type" value="Genomic_DNA"/>
</dbReference>
<feature type="transmembrane region" description="Helical" evidence="7">
    <location>
        <begin position="206"/>
        <end position="230"/>
    </location>
</feature>
<dbReference type="InterPro" id="IPR013525">
    <property type="entry name" value="ABC2_TM"/>
</dbReference>
<dbReference type="VEuPathDB" id="ToxoDB:EMWEY_00021770"/>
<feature type="transmembrane region" description="Helical" evidence="7">
    <location>
        <begin position="104"/>
        <end position="121"/>
    </location>
</feature>
<keyword evidence="4 7" id="KW-1133">Transmembrane helix</keyword>
<evidence type="ECO:0000256" key="4">
    <source>
        <dbReference type="ARBA" id="ARBA00022989"/>
    </source>
</evidence>
<keyword evidence="9" id="KW-0067">ATP-binding</keyword>
<evidence type="ECO:0000256" key="3">
    <source>
        <dbReference type="ARBA" id="ARBA00022692"/>
    </source>
</evidence>
<evidence type="ECO:0000256" key="2">
    <source>
        <dbReference type="ARBA" id="ARBA00022448"/>
    </source>
</evidence>
<feature type="compositionally biased region" description="Polar residues" evidence="6">
    <location>
        <begin position="46"/>
        <end position="55"/>
    </location>
</feature>
<name>U6M5R8_EIMMA</name>
<organism evidence="9 10">
    <name type="scientific">Eimeria maxima</name>
    <name type="common">Coccidian parasite</name>
    <dbReference type="NCBI Taxonomy" id="5804"/>
    <lineage>
        <taxon>Eukaryota</taxon>
        <taxon>Sar</taxon>
        <taxon>Alveolata</taxon>
        <taxon>Apicomplexa</taxon>
        <taxon>Conoidasida</taxon>
        <taxon>Coccidia</taxon>
        <taxon>Eucoccidiorida</taxon>
        <taxon>Eimeriorina</taxon>
        <taxon>Eimeriidae</taxon>
        <taxon>Eimeria</taxon>
    </lineage>
</organism>
<evidence type="ECO:0000256" key="6">
    <source>
        <dbReference type="SAM" id="MobiDB-lite"/>
    </source>
</evidence>
<reference evidence="9" key="1">
    <citation type="submission" date="2013-10" db="EMBL/GenBank/DDBJ databases">
        <title>Genomic analysis of the causative agents of coccidiosis in chickens.</title>
        <authorList>
            <person name="Reid A.J."/>
            <person name="Blake D."/>
            <person name="Billington K."/>
            <person name="Browne H."/>
            <person name="Dunn M."/>
            <person name="Hung S."/>
            <person name="Kawahara F."/>
            <person name="Miranda-Saavedra D."/>
            <person name="Mourier T."/>
            <person name="Nagra H."/>
            <person name="Otto T.D."/>
            <person name="Rawlings N."/>
            <person name="Sanchez A."/>
            <person name="Sanders M."/>
            <person name="Subramaniam C."/>
            <person name="Tay Y."/>
            <person name="Dear P."/>
            <person name="Doerig C."/>
            <person name="Gruber A."/>
            <person name="Parkinson J."/>
            <person name="Shirley M."/>
            <person name="Wan K.L."/>
            <person name="Berriman M."/>
            <person name="Tomley F."/>
            <person name="Pain A."/>
        </authorList>
    </citation>
    <scope>NUCLEOTIDE SEQUENCE [LARGE SCALE GENOMIC DNA]</scope>
    <source>
        <strain evidence="9">Weybridge</strain>
    </source>
</reference>
<evidence type="ECO:0000256" key="5">
    <source>
        <dbReference type="ARBA" id="ARBA00023136"/>
    </source>
</evidence>
<dbReference type="GO" id="GO:0005886">
    <property type="term" value="C:plasma membrane"/>
    <property type="evidence" value="ECO:0007669"/>
    <property type="project" value="TreeGrafter"/>
</dbReference>
<dbReference type="GO" id="GO:0140359">
    <property type="term" value="F:ABC-type transporter activity"/>
    <property type="evidence" value="ECO:0007669"/>
    <property type="project" value="InterPro"/>
</dbReference>
<feature type="transmembrane region" description="Helical" evidence="7">
    <location>
        <begin position="127"/>
        <end position="152"/>
    </location>
</feature>
<dbReference type="AlphaFoldDB" id="U6M5R8"/>
<dbReference type="OrthoDB" id="66620at2759"/>